<gene>
    <name evidence="2" type="ORF">VFPBJ_08596</name>
</gene>
<protein>
    <submittedName>
        <fullName evidence="2">Uncharacterized protein</fullName>
    </submittedName>
</protein>
<evidence type="ECO:0000313" key="3">
    <source>
        <dbReference type="Proteomes" id="UP000078240"/>
    </source>
</evidence>
<comment type="caution">
    <text evidence="2">The sequence shown here is derived from an EMBL/GenBank/DDBJ whole genome shotgun (WGS) entry which is preliminary data.</text>
</comment>
<feature type="region of interest" description="Disordered" evidence="1">
    <location>
        <begin position="191"/>
        <end position="230"/>
    </location>
</feature>
<feature type="region of interest" description="Disordered" evidence="1">
    <location>
        <begin position="1"/>
        <end position="32"/>
    </location>
</feature>
<feature type="compositionally biased region" description="Basic and acidic residues" evidence="1">
    <location>
        <begin position="13"/>
        <end position="31"/>
    </location>
</feature>
<evidence type="ECO:0000256" key="1">
    <source>
        <dbReference type="SAM" id="MobiDB-lite"/>
    </source>
</evidence>
<dbReference type="Proteomes" id="UP000078240">
    <property type="component" value="Unassembled WGS sequence"/>
</dbReference>
<evidence type="ECO:0000313" key="2">
    <source>
        <dbReference type="EMBL" id="OAQ76236.1"/>
    </source>
</evidence>
<dbReference type="AlphaFoldDB" id="A0A179GEH4"/>
<proteinExistence type="predicted"/>
<organism evidence="2 3">
    <name type="scientific">Purpureocillium lilacinum</name>
    <name type="common">Paecilomyces lilacinus</name>
    <dbReference type="NCBI Taxonomy" id="33203"/>
    <lineage>
        <taxon>Eukaryota</taxon>
        <taxon>Fungi</taxon>
        <taxon>Dikarya</taxon>
        <taxon>Ascomycota</taxon>
        <taxon>Pezizomycotina</taxon>
        <taxon>Sordariomycetes</taxon>
        <taxon>Hypocreomycetidae</taxon>
        <taxon>Hypocreales</taxon>
        <taxon>Ophiocordycipitaceae</taxon>
        <taxon>Purpureocillium</taxon>
    </lineage>
</organism>
<name>A0A179GEH4_PURLI</name>
<accession>A0A179GEH4</accession>
<dbReference type="EMBL" id="LSBH01000007">
    <property type="protein sequence ID" value="OAQ76236.1"/>
    <property type="molecule type" value="Genomic_DNA"/>
</dbReference>
<sequence length="259" mass="27705">MDGRFQVSCNGSDARRRGADEKRSSADEAARRRSFHHGKLVAVSRRFQDLLPQSTCPIGKAALPAEGSCLVPRRRACPKFHDRSHPGTVILGTEHGVLGTFHGCVCPPLRLAAPTALPTPPCVRQHQCRRLVVVAVDSSKLNAHLGRLPRRVADHFTTAQLRRRGLVKGVCECGGGSPSYWSQRWDAATPPVRATSAALPPPPAAARQRQSGVSLPKPELQSDNSYPADISMRTGAPVLEAQPATPCCTEGGMGAMGAF</sequence>
<reference evidence="2 3" key="1">
    <citation type="submission" date="2016-01" db="EMBL/GenBank/DDBJ databases">
        <title>Biosynthesis of antibiotic leucinostatins and their inhibition on Phytophthora in bio-control Purpureocillium lilacinum.</title>
        <authorList>
            <person name="Wang G."/>
            <person name="Liu Z."/>
            <person name="Lin R."/>
            <person name="Li E."/>
            <person name="Mao Z."/>
            <person name="Ling J."/>
            <person name="Yin W."/>
            <person name="Xie B."/>
        </authorList>
    </citation>
    <scope>NUCLEOTIDE SEQUENCE [LARGE SCALE GENOMIC DNA]</scope>
    <source>
        <strain evidence="2">PLBJ-1</strain>
    </source>
</reference>